<name>A0A451APS2_9GAMM</name>
<evidence type="ECO:0000313" key="1">
    <source>
        <dbReference type="EMBL" id="VFK68005.1"/>
    </source>
</evidence>
<reference evidence="1" key="1">
    <citation type="submission" date="2019-02" db="EMBL/GenBank/DDBJ databases">
        <authorList>
            <person name="Gruber-Vodicka R. H."/>
            <person name="Seah K. B. B."/>
        </authorList>
    </citation>
    <scope>NUCLEOTIDE SEQUENCE</scope>
    <source>
        <strain evidence="1">BECK_BY8</strain>
    </source>
</reference>
<proteinExistence type="predicted"/>
<sequence length="105" mass="12144">MDTSFPRRRKRDPAPWMAPYTSKDQFRTFSVRIYFIYFPLSFTNGSSFNGSLTGAGLWSVDPRRSLARFYFATDEAMFGLLGFTITSLDFGTTTKSIIFHWNRAQ</sequence>
<protein>
    <submittedName>
        <fullName evidence="1">Uncharacterized protein</fullName>
    </submittedName>
</protein>
<dbReference type="EMBL" id="CAADFZ010000185">
    <property type="protein sequence ID" value="VFK68005.1"/>
    <property type="molecule type" value="Genomic_DNA"/>
</dbReference>
<dbReference type="AlphaFoldDB" id="A0A451APS2"/>
<gene>
    <name evidence="1" type="ORF">BECKUNK1418G_GA0071005_11855</name>
</gene>
<organism evidence="1">
    <name type="scientific">Candidatus Kentrum sp. UNK</name>
    <dbReference type="NCBI Taxonomy" id="2126344"/>
    <lineage>
        <taxon>Bacteria</taxon>
        <taxon>Pseudomonadati</taxon>
        <taxon>Pseudomonadota</taxon>
        <taxon>Gammaproteobacteria</taxon>
        <taxon>Candidatus Kentrum</taxon>
    </lineage>
</organism>
<accession>A0A451APS2</accession>